<gene>
    <name evidence="8" type="ORF">JTE90_019371</name>
</gene>
<dbReference type="InterPro" id="IPR041373">
    <property type="entry name" value="RT_RNaseH"/>
</dbReference>
<comment type="caution">
    <text evidence="8">The sequence shown here is derived from an EMBL/GenBank/DDBJ whole genome shotgun (WGS) entry which is preliminary data.</text>
</comment>
<dbReference type="Gene3D" id="3.30.70.270">
    <property type="match status" value="2"/>
</dbReference>
<dbReference type="FunFam" id="3.10.20.370:FF:000001">
    <property type="entry name" value="Retrovirus-related Pol polyprotein from transposon 17.6-like protein"/>
    <property type="match status" value="1"/>
</dbReference>
<sequence length="454" mass="51281">NEVLSTVAGGKVFSKLDLSQAYLQLPVDDATSRLLTLNTHKGLFRVKRLPFGVSIAVAIFQKKMEEVFAGVDGVLPYLDDIYITGTDMTSHNLKLEEVLQRLDQAGLRLKREKCCFALPEIVLLGFRVNARGIQPTVDKVKAIREAPSPTNVVELQAFLGLLNFYGSFLKRRSDILEPLHKLLQKDVPWEWTAEHEEAYKASKGLLTTDDLLVHYDEKLPLILTSDASSYGLGSVLSHLLPNGKEAPVAYYSRTMTKTERNYSQTDKEALAILAGVKKFHSYLLGRRFRIVTDHRPLLGIFNSTKPIPQMISPRVLRWSLSLQAYDYELEYRKGKDIANADALSRLPVSTPEFDVPQPADILLLESDTQFQVDSKLLAVSTKRDPVLSRTALWVSNGWPDHSPDERFQPYFKRRHELSIHQDCLLWGSRVIVPEKLQDEVLSLLHAGHPGIVPY</sequence>
<name>A0AAV6TKG0_9ARAC</name>
<evidence type="ECO:0000256" key="3">
    <source>
        <dbReference type="ARBA" id="ARBA00022722"/>
    </source>
</evidence>
<protein>
    <recommendedName>
        <fullName evidence="7">Reverse transcriptase domain-containing protein</fullName>
    </recommendedName>
</protein>
<evidence type="ECO:0000256" key="6">
    <source>
        <dbReference type="ARBA" id="ARBA00022918"/>
    </source>
</evidence>
<dbReference type="FunFam" id="3.30.70.270:FF:000026">
    <property type="entry name" value="Transposon Ty3-G Gag-Pol polyprotein"/>
    <property type="match status" value="1"/>
</dbReference>
<evidence type="ECO:0000256" key="2">
    <source>
        <dbReference type="ARBA" id="ARBA00022695"/>
    </source>
</evidence>
<dbReference type="CDD" id="cd09274">
    <property type="entry name" value="RNase_HI_RT_Ty3"/>
    <property type="match status" value="1"/>
</dbReference>
<keyword evidence="6" id="KW-0695">RNA-directed DNA polymerase</keyword>
<organism evidence="8 9">
    <name type="scientific">Oedothorax gibbosus</name>
    <dbReference type="NCBI Taxonomy" id="931172"/>
    <lineage>
        <taxon>Eukaryota</taxon>
        <taxon>Metazoa</taxon>
        <taxon>Ecdysozoa</taxon>
        <taxon>Arthropoda</taxon>
        <taxon>Chelicerata</taxon>
        <taxon>Arachnida</taxon>
        <taxon>Araneae</taxon>
        <taxon>Araneomorphae</taxon>
        <taxon>Entelegynae</taxon>
        <taxon>Araneoidea</taxon>
        <taxon>Linyphiidae</taxon>
        <taxon>Erigoninae</taxon>
        <taxon>Oedothorax</taxon>
    </lineage>
</organism>
<dbReference type="AlphaFoldDB" id="A0AAV6TKG0"/>
<dbReference type="EMBL" id="JAFNEN010002704">
    <property type="protein sequence ID" value="KAG8172437.1"/>
    <property type="molecule type" value="Genomic_DNA"/>
</dbReference>
<dbReference type="CDD" id="cd01647">
    <property type="entry name" value="RT_LTR"/>
    <property type="match status" value="1"/>
</dbReference>
<keyword evidence="5" id="KW-0378">Hydrolase</keyword>
<evidence type="ECO:0000256" key="5">
    <source>
        <dbReference type="ARBA" id="ARBA00022801"/>
    </source>
</evidence>
<dbReference type="InterPro" id="IPR050951">
    <property type="entry name" value="Retrovirus_Pol_polyprotein"/>
</dbReference>
<dbReference type="InterPro" id="IPR000477">
    <property type="entry name" value="RT_dom"/>
</dbReference>
<keyword evidence="3" id="KW-0540">Nuclease</keyword>
<evidence type="ECO:0000313" key="8">
    <source>
        <dbReference type="EMBL" id="KAG8172437.1"/>
    </source>
</evidence>
<dbReference type="GO" id="GO:0003964">
    <property type="term" value="F:RNA-directed DNA polymerase activity"/>
    <property type="evidence" value="ECO:0007669"/>
    <property type="project" value="UniProtKB-KW"/>
</dbReference>
<dbReference type="Gene3D" id="3.10.10.10">
    <property type="entry name" value="HIV Type 1 Reverse Transcriptase, subunit A, domain 1"/>
    <property type="match status" value="1"/>
</dbReference>
<keyword evidence="4" id="KW-0255">Endonuclease</keyword>
<keyword evidence="1" id="KW-0808">Transferase</keyword>
<dbReference type="InterPro" id="IPR043502">
    <property type="entry name" value="DNA/RNA_pol_sf"/>
</dbReference>
<dbReference type="PANTHER" id="PTHR37984">
    <property type="entry name" value="PROTEIN CBG26694"/>
    <property type="match status" value="1"/>
</dbReference>
<dbReference type="PANTHER" id="PTHR37984:SF12">
    <property type="entry name" value="RIBONUCLEASE H"/>
    <property type="match status" value="1"/>
</dbReference>
<dbReference type="GO" id="GO:0004519">
    <property type="term" value="F:endonuclease activity"/>
    <property type="evidence" value="ECO:0007669"/>
    <property type="project" value="UniProtKB-KW"/>
</dbReference>
<keyword evidence="9" id="KW-1185">Reference proteome</keyword>
<proteinExistence type="predicted"/>
<feature type="non-terminal residue" evidence="8">
    <location>
        <position position="1"/>
    </location>
</feature>
<evidence type="ECO:0000313" key="9">
    <source>
        <dbReference type="Proteomes" id="UP000827092"/>
    </source>
</evidence>
<evidence type="ECO:0000259" key="7">
    <source>
        <dbReference type="PROSITE" id="PS50878"/>
    </source>
</evidence>
<dbReference type="Pfam" id="PF00078">
    <property type="entry name" value="RVT_1"/>
    <property type="match status" value="1"/>
</dbReference>
<dbReference type="SUPFAM" id="SSF56672">
    <property type="entry name" value="DNA/RNA polymerases"/>
    <property type="match status" value="1"/>
</dbReference>
<reference evidence="8 9" key="1">
    <citation type="journal article" date="2022" name="Nat. Ecol. Evol.">
        <title>A masculinizing supergene underlies an exaggerated male reproductive morph in a spider.</title>
        <authorList>
            <person name="Hendrickx F."/>
            <person name="De Corte Z."/>
            <person name="Sonet G."/>
            <person name="Van Belleghem S.M."/>
            <person name="Kostlbacher S."/>
            <person name="Vangestel C."/>
        </authorList>
    </citation>
    <scope>NUCLEOTIDE SEQUENCE [LARGE SCALE GENOMIC DNA]</scope>
    <source>
        <strain evidence="8">W744_W776</strain>
    </source>
</reference>
<dbReference type="InterPro" id="IPR043128">
    <property type="entry name" value="Rev_trsase/Diguanyl_cyclase"/>
</dbReference>
<evidence type="ECO:0000256" key="1">
    <source>
        <dbReference type="ARBA" id="ARBA00022679"/>
    </source>
</evidence>
<keyword evidence="2" id="KW-0548">Nucleotidyltransferase</keyword>
<feature type="domain" description="Reverse transcriptase" evidence="7">
    <location>
        <begin position="1"/>
        <end position="128"/>
    </location>
</feature>
<accession>A0AAV6TKG0</accession>
<evidence type="ECO:0000256" key="4">
    <source>
        <dbReference type="ARBA" id="ARBA00022759"/>
    </source>
</evidence>
<dbReference type="PROSITE" id="PS50878">
    <property type="entry name" value="RT_POL"/>
    <property type="match status" value="1"/>
</dbReference>
<dbReference type="Pfam" id="PF17917">
    <property type="entry name" value="RT_RNaseH"/>
    <property type="match status" value="1"/>
</dbReference>
<dbReference type="Proteomes" id="UP000827092">
    <property type="component" value="Unassembled WGS sequence"/>
</dbReference>